<dbReference type="Proteomes" id="UP000838763">
    <property type="component" value="Unassembled WGS sequence"/>
</dbReference>
<dbReference type="OrthoDB" id="71437at2759"/>
<dbReference type="Pfam" id="PF20055">
    <property type="entry name" value="DUF6454"/>
    <property type="match status" value="1"/>
</dbReference>
<gene>
    <name evidence="1" type="ORF">PPNO1_LOCUS3289</name>
</gene>
<dbReference type="InterPro" id="IPR046312">
    <property type="entry name" value="DUF6454"/>
</dbReference>
<dbReference type="EMBL" id="CALLCH030000008">
    <property type="protein sequence ID" value="CAI4213542.1"/>
    <property type="molecule type" value="Genomic_DNA"/>
</dbReference>
<dbReference type="AlphaFoldDB" id="A0A9P1MAB7"/>
<keyword evidence="2" id="KW-1185">Reference proteome</keyword>
<reference evidence="1" key="1">
    <citation type="submission" date="2022-11" db="EMBL/GenBank/DDBJ databases">
        <authorList>
            <person name="Scott C."/>
            <person name="Bruce N."/>
        </authorList>
    </citation>
    <scope>NUCLEOTIDE SEQUENCE</scope>
</reference>
<evidence type="ECO:0000313" key="2">
    <source>
        <dbReference type="Proteomes" id="UP000838763"/>
    </source>
</evidence>
<comment type="caution">
    <text evidence="1">The sequence shown here is derived from an EMBL/GenBank/DDBJ whole genome shotgun (WGS) entry which is preliminary data.</text>
</comment>
<sequence>MSVPGLITLATDLVSATMKPLLHSLAAVAFAGASEEIIRQFAALDRSTAWNLVEKIEFEGPTWEPEGIVRLGADRYFVSAGECLHLQGGDLEYHNGGLDYDGTYLWATLSEYRPNSTATLVRLRPSTLEPEPILRVRDHQGGIVHDLSTGELTTLNWGSRRASQWSLRYPVEPVPDFTTPLATTRNPSGWIDYQDCKFLGRSKALDSRAVMACGGIADIGGGDGQQAKVTIGGIALVDVLTMTPLIQVPIPMVTEQGAHMAKNPFDLALVDGKLRLYFLPDEEHSTLYVYEAR</sequence>
<name>A0A9P1MAB7_9PEZI</name>
<organism evidence="1 2">
    <name type="scientific">Parascedosporium putredinis</name>
    <dbReference type="NCBI Taxonomy" id="1442378"/>
    <lineage>
        <taxon>Eukaryota</taxon>
        <taxon>Fungi</taxon>
        <taxon>Dikarya</taxon>
        <taxon>Ascomycota</taxon>
        <taxon>Pezizomycotina</taxon>
        <taxon>Sordariomycetes</taxon>
        <taxon>Hypocreomycetidae</taxon>
        <taxon>Microascales</taxon>
        <taxon>Microascaceae</taxon>
        <taxon>Parascedosporium</taxon>
    </lineage>
</organism>
<accession>A0A9P1MAB7</accession>
<protein>
    <submittedName>
        <fullName evidence="1">Uncharacterized protein</fullName>
    </submittedName>
</protein>
<proteinExistence type="predicted"/>
<evidence type="ECO:0000313" key="1">
    <source>
        <dbReference type="EMBL" id="CAI4213542.1"/>
    </source>
</evidence>